<dbReference type="AlphaFoldDB" id="E4XDP4"/>
<evidence type="ECO:0000259" key="2">
    <source>
        <dbReference type="PROSITE" id="PS50994"/>
    </source>
</evidence>
<organism evidence="3">
    <name type="scientific">Oikopleura dioica</name>
    <name type="common">Tunicate</name>
    <dbReference type="NCBI Taxonomy" id="34765"/>
    <lineage>
        <taxon>Eukaryota</taxon>
        <taxon>Metazoa</taxon>
        <taxon>Chordata</taxon>
        <taxon>Tunicata</taxon>
        <taxon>Appendicularia</taxon>
        <taxon>Copelata</taxon>
        <taxon>Oikopleuridae</taxon>
        <taxon>Oikopleura</taxon>
    </lineage>
</organism>
<evidence type="ECO:0000313" key="4">
    <source>
        <dbReference type="Proteomes" id="UP000001307"/>
    </source>
</evidence>
<dbReference type="GO" id="GO:0015074">
    <property type="term" value="P:DNA integration"/>
    <property type="evidence" value="ECO:0007669"/>
    <property type="project" value="InterPro"/>
</dbReference>
<dbReference type="EMBL" id="FN653039">
    <property type="protein sequence ID" value="CBY19282.1"/>
    <property type="molecule type" value="Genomic_DNA"/>
</dbReference>
<dbReference type="PANTHER" id="PTHR46585:SF1">
    <property type="entry name" value="CHROMO DOMAIN-CONTAINING PROTEIN"/>
    <property type="match status" value="1"/>
</dbReference>
<protein>
    <recommendedName>
        <fullName evidence="2">Integrase catalytic domain-containing protein</fullName>
    </recommendedName>
</protein>
<feature type="region of interest" description="Disordered" evidence="1">
    <location>
        <begin position="271"/>
        <end position="301"/>
    </location>
</feature>
<dbReference type="InParanoid" id="E4XDP4"/>
<evidence type="ECO:0000256" key="1">
    <source>
        <dbReference type="SAM" id="MobiDB-lite"/>
    </source>
</evidence>
<accession>E4XDP4</accession>
<dbReference type="SUPFAM" id="SSF53098">
    <property type="entry name" value="Ribonuclease H-like"/>
    <property type="match status" value="1"/>
</dbReference>
<evidence type="ECO:0000313" key="3">
    <source>
        <dbReference type="EMBL" id="CBY19282.1"/>
    </source>
</evidence>
<feature type="domain" description="Integrase catalytic" evidence="2">
    <location>
        <begin position="381"/>
        <end position="541"/>
    </location>
</feature>
<dbReference type="Gene3D" id="3.30.420.10">
    <property type="entry name" value="Ribonuclease H-like superfamily/Ribonuclease H"/>
    <property type="match status" value="1"/>
</dbReference>
<dbReference type="InterPro" id="IPR001584">
    <property type="entry name" value="Integrase_cat-core"/>
</dbReference>
<reference evidence="3" key="1">
    <citation type="journal article" date="2010" name="Science">
        <title>Plasticity of animal genome architecture unmasked by rapid evolution of a pelagic tunicate.</title>
        <authorList>
            <person name="Denoeud F."/>
            <person name="Henriet S."/>
            <person name="Mungpakdee S."/>
            <person name="Aury J.M."/>
            <person name="Da Silva C."/>
            <person name="Brinkmann H."/>
            <person name="Mikhaleva J."/>
            <person name="Olsen L.C."/>
            <person name="Jubin C."/>
            <person name="Canestro C."/>
            <person name="Bouquet J.M."/>
            <person name="Danks G."/>
            <person name="Poulain J."/>
            <person name="Campsteijn C."/>
            <person name="Adamski M."/>
            <person name="Cross I."/>
            <person name="Yadetie F."/>
            <person name="Muffato M."/>
            <person name="Louis A."/>
            <person name="Butcher S."/>
            <person name="Tsagkogeorga G."/>
            <person name="Konrad A."/>
            <person name="Singh S."/>
            <person name="Jensen M.F."/>
            <person name="Cong E.H."/>
            <person name="Eikeseth-Otteraa H."/>
            <person name="Noel B."/>
            <person name="Anthouard V."/>
            <person name="Porcel B.M."/>
            <person name="Kachouri-Lafond R."/>
            <person name="Nishino A."/>
            <person name="Ugolini M."/>
            <person name="Chourrout P."/>
            <person name="Nishida H."/>
            <person name="Aasland R."/>
            <person name="Huzurbazar S."/>
            <person name="Westhof E."/>
            <person name="Delsuc F."/>
            <person name="Lehrach H."/>
            <person name="Reinhardt R."/>
            <person name="Weissenbach J."/>
            <person name="Roy S.W."/>
            <person name="Artiguenave F."/>
            <person name="Postlethwait J.H."/>
            <person name="Manak J.R."/>
            <person name="Thompson E.M."/>
            <person name="Jaillon O."/>
            <person name="Du Pasquier L."/>
            <person name="Boudinot P."/>
            <person name="Liberles D.A."/>
            <person name="Volff J.N."/>
            <person name="Philippe H."/>
            <person name="Lenhard B."/>
            <person name="Roest Crollius H."/>
            <person name="Wincker P."/>
            <person name="Chourrout D."/>
        </authorList>
    </citation>
    <scope>NUCLEOTIDE SEQUENCE [LARGE SCALE GENOMIC DNA]</scope>
</reference>
<name>E4XDP4_OIKDI</name>
<dbReference type="Proteomes" id="UP000001307">
    <property type="component" value="Unassembled WGS sequence"/>
</dbReference>
<dbReference type="InterPro" id="IPR012337">
    <property type="entry name" value="RNaseH-like_sf"/>
</dbReference>
<dbReference type="PROSITE" id="PS50994">
    <property type="entry name" value="INTEGRASE"/>
    <property type="match status" value="1"/>
</dbReference>
<gene>
    <name evidence="3" type="ORF">GSOID_T00008289001</name>
</gene>
<proteinExistence type="predicted"/>
<dbReference type="InterPro" id="IPR036397">
    <property type="entry name" value="RNaseH_sf"/>
</dbReference>
<dbReference type="GO" id="GO:0003676">
    <property type="term" value="F:nucleic acid binding"/>
    <property type="evidence" value="ECO:0007669"/>
    <property type="project" value="InterPro"/>
</dbReference>
<sequence length="907" mass="104149">MSRVITGETIPDMKYAYPYRILLSGSSGAGKTYIAKQILINRHLFQRNTKRVVYFYPCYLDEKPVNWDEDLGIPITYRVGIPSQDDIDLMLPHTTIVLDDTYDEAIQSTAIDHLFRVNSGKKFLNVLIMTQNNFAAGKYGRNIRNNCNITILLRNCLDTRINKTVCSQAGLQKAYVRAKEDLKNQCYPYMFLDQSPRAHASGYRLYTNIFDKYPTVYSESGMKGRVVPDSDFSQIFNIEENGKTFEATLKNEDEIKLSKCKTKEVTRKKKTRCDSFTEDSSSSEPPPKKSSSRRKQKNPKKYIQIKKKRATQTQAAQAKTQSLQSIQAVPTTTADQIQEIYQNVASAPAFSAKVAEFLRKNKVSSTHRRITKKRFPRRRIIVDSPFKIFMSDLIVYNSLTGSNKGNTYILVVIDCFSRYIWTRPLKLKEGVEVANALNDILQDFTQWPNSIITDEGKEYYNKNVRVILDRYGLHHYSIKTKMKASIAERAIQTLKKRLQIFMKTKKTKKWLDALPKITDGYNKTPHRSIGMSPSQVSSKNRALVFSRLYPDIDLKVKPRLEVGNVVRVKIDKALFEKGYTENWSSEVYLIIDVRQRAGIVWYKISDTEAFQIEGYYDDYQLETLADDDAKKETINGRRPQCYVDPLTGNFIYELILIPTHGFFLENKPLPTNTEVMLTLHRLSHEFSTLFVGPSTAKKLDPGSCLKITDAYALVEYVSSPSLRNYFNRIRSKPISYKYNDTLVTTQDLPKGRKHVQLHNITGGNTPAYVFFGLIKTKALNGTDDMESTNFAFNRDLTSVNVLLNGQSLNGYPQKITNEYPVLPYFKFQDALGKISQSNLGYVLSMEYYKSNTIFCHEFEGDEVSQGWLSFSFDFNEPLETDYSIVIWSVISTKLTIDEHKHVEKTLL</sequence>
<dbReference type="PANTHER" id="PTHR46585">
    <property type="entry name" value="INTEGRASE CORE DOMAIN CONTAINING PROTEIN"/>
    <property type="match status" value="1"/>
</dbReference>
<feature type="compositionally biased region" description="Basic residues" evidence="1">
    <location>
        <begin position="290"/>
        <end position="301"/>
    </location>
</feature>
<dbReference type="Pfam" id="PF00665">
    <property type="entry name" value="rve"/>
    <property type="match status" value="1"/>
</dbReference>
<dbReference type="OrthoDB" id="6343797at2759"/>
<keyword evidence="4" id="KW-1185">Reference proteome</keyword>